<evidence type="ECO:0000313" key="3">
    <source>
        <dbReference type="Proteomes" id="UP000094569"/>
    </source>
</evidence>
<accession>A0A1E3BM31</accession>
<dbReference type="VEuPathDB" id="FungiDB:SI65_02877"/>
<sequence length="176" mass="19778">MFEVAEFDQLRRSDAITNLSNALNLKDTNTPAWLASTAIIREIFDADSKVISDMLRAWMDCEKSLLRSYPADSDDDSSETSTVDGDNGEAMTLQCDKATCPFTKANEVQNVTSVYPRALSEKPAHDEDRFWNRLRIFWSEEKAMPGMMRPATKTHAAILSPWTPTSLSTGTPRRSH</sequence>
<organism evidence="2 3">
    <name type="scientific">Aspergillus cristatus</name>
    <name type="common">Chinese Fuzhuan brick tea-fermentation fungus</name>
    <name type="synonym">Eurotium cristatum</name>
    <dbReference type="NCBI Taxonomy" id="573508"/>
    <lineage>
        <taxon>Eukaryota</taxon>
        <taxon>Fungi</taxon>
        <taxon>Dikarya</taxon>
        <taxon>Ascomycota</taxon>
        <taxon>Pezizomycotina</taxon>
        <taxon>Eurotiomycetes</taxon>
        <taxon>Eurotiomycetidae</taxon>
        <taxon>Eurotiales</taxon>
        <taxon>Aspergillaceae</taxon>
        <taxon>Aspergillus</taxon>
        <taxon>Aspergillus subgen. Aspergillus</taxon>
    </lineage>
</organism>
<reference evidence="2 3" key="1">
    <citation type="journal article" date="2016" name="BMC Genomics">
        <title>Comparative genomic and transcriptomic analyses of the Fuzhuan brick tea-fermentation fungus Aspergillus cristatus.</title>
        <authorList>
            <person name="Ge Y."/>
            <person name="Wang Y."/>
            <person name="Liu Y."/>
            <person name="Tan Y."/>
            <person name="Ren X."/>
            <person name="Zhang X."/>
            <person name="Hyde K.D."/>
            <person name="Liu Y."/>
            <person name="Liu Z."/>
        </authorList>
    </citation>
    <scope>NUCLEOTIDE SEQUENCE [LARGE SCALE GENOMIC DNA]</scope>
    <source>
        <strain evidence="2 3">GZAAS20.1005</strain>
    </source>
</reference>
<feature type="region of interest" description="Disordered" evidence="1">
    <location>
        <begin position="68"/>
        <end position="89"/>
    </location>
</feature>
<dbReference type="EMBL" id="JXNT01000002">
    <property type="protein sequence ID" value="ODM22032.1"/>
    <property type="molecule type" value="Genomic_DNA"/>
</dbReference>
<keyword evidence="3" id="KW-1185">Reference proteome</keyword>
<dbReference type="Proteomes" id="UP000094569">
    <property type="component" value="Unassembled WGS sequence"/>
</dbReference>
<evidence type="ECO:0000313" key="2">
    <source>
        <dbReference type="EMBL" id="ODM22032.1"/>
    </source>
</evidence>
<dbReference type="OrthoDB" id="5416097at2759"/>
<name>A0A1E3BM31_ASPCR</name>
<comment type="caution">
    <text evidence="2">The sequence shown here is derived from an EMBL/GenBank/DDBJ whole genome shotgun (WGS) entry which is preliminary data.</text>
</comment>
<protein>
    <submittedName>
        <fullName evidence="2">Uncharacterized protein</fullName>
    </submittedName>
</protein>
<gene>
    <name evidence="2" type="ORF">SI65_02877</name>
</gene>
<dbReference type="AlphaFoldDB" id="A0A1E3BM31"/>
<proteinExistence type="predicted"/>
<evidence type="ECO:0000256" key="1">
    <source>
        <dbReference type="SAM" id="MobiDB-lite"/>
    </source>
</evidence>